<reference evidence="1 2" key="1">
    <citation type="submission" date="2021-01" db="EMBL/GenBank/DDBJ databases">
        <title>Genomic Encyclopedia of Type Strains, Phase IV (KMG-IV): sequencing the most valuable type-strain genomes for metagenomic binning, comparative biology and taxonomic classification.</title>
        <authorList>
            <person name="Goeker M."/>
        </authorList>
    </citation>
    <scope>NUCLEOTIDE SEQUENCE [LARGE SCALE GENOMIC DNA]</scope>
    <source>
        <strain evidence="1 2">DSM 103394</strain>
    </source>
</reference>
<gene>
    <name evidence="1" type="ORF">JOC74_004228</name>
</gene>
<organism evidence="1 2">
    <name type="scientific">Bacillus capparidis</name>
    <dbReference type="NCBI Taxonomy" id="1840411"/>
    <lineage>
        <taxon>Bacteria</taxon>
        <taxon>Bacillati</taxon>
        <taxon>Bacillota</taxon>
        <taxon>Bacilli</taxon>
        <taxon>Bacillales</taxon>
        <taxon>Bacillaceae</taxon>
        <taxon>Bacillus</taxon>
    </lineage>
</organism>
<dbReference type="RefSeq" id="WP_158320284.1">
    <property type="nucleotide sequence ID" value="NZ_JAFDST010000006.1"/>
</dbReference>
<accession>A0ABS4D248</accession>
<protein>
    <submittedName>
        <fullName evidence="1">Uncharacterized protein</fullName>
    </submittedName>
</protein>
<dbReference type="Proteomes" id="UP000674416">
    <property type="component" value="Unassembled WGS sequence"/>
</dbReference>
<proteinExistence type="predicted"/>
<evidence type="ECO:0000313" key="1">
    <source>
        <dbReference type="EMBL" id="MBP1083700.1"/>
    </source>
</evidence>
<dbReference type="EMBL" id="JAFDST010000006">
    <property type="protein sequence ID" value="MBP1083700.1"/>
    <property type="molecule type" value="Genomic_DNA"/>
</dbReference>
<evidence type="ECO:0000313" key="2">
    <source>
        <dbReference type="Proteomes" id="UP000674416"/>
    </source>
</evidence>
<name>A0ABS4D248_9BACI</name>
<comment type="caution">
    <text evidence="1">The sequence shown here is derived from an EMBL/GenBank/DDBJ whole genome shotgun (WGS) entry which is preliminary data.</text>
</comment>
<keyword evidence="2" id="KW-1185">Reference proteome</keyword>
<sequence>MAIQCQLLRQALQQNRFVMAGISASSIFRIFSFVLSYELVRRGEVAC</sequence>